<evidence type="ECO:0000256" key="2">
    <source>
        <dbReference type="SAM" id="Phobius"/>
    </source>
</evidence>
<sequence>MYRERTFPEQNYFQRTQYNDGRNIRKSKIHTTIKEKNSTYLCCCSIKDGSMTVAIWSGIYALCCLFLFGWQTGVLSQCNEVTMAQSNLKCEYYCPCVGASTARTSRIIEGLFIIQILCLIVAFFLLFASLGLVYGIHTGARYLIWPWFPCIISSVLTSVAYCIMWWVGDVRDYWLAITICLIILQFVNGYCFVVIIVYYGKLQSGGRFKDKYIGGQMITNDNEDEYEEEIRDYDIQKSIAKSDEVRPHLKYYNNEQFITDEQIRKENLIKKRGAYDNYKDIRNSVNTTTTCRCRKCSKKINHEKSRNIRHKNCCENNSYDGTDISSCDNISYHYKCNHKSSKKCSYCHNKRRKTGRKKSKRSHGYYSTTPRQLYHSGNSKNKTRNYLSEKSDKIMMPQNIYIPKTGGDHYDEEGKPIKNKYIIDSEYTFNC</sequence>
<dbReference type="AlphaFoldDB" id="A0A0N4ZUH5"/>
<evidence type="ECO:0000256" key="1">
    <source>
        <dbReference type="SAM" id="MobiDB-lite"/>
    </source>
</evidence>
<reference evidence="4" key="1">
    <citation type="submission" date="2017-02" db="UniProtKB">
        <authorList>
            <consortium name="WormBaseParasite"/>
        </authorList>
    </citation>
    <scope>IDENTIFICATION</scope>
</reference>
<feature type="transmembrane region" description="Helical" evidence="2">
    <location>
        <begin position="112"/>
        <end position="136"/>
    </location>
</feature>
<dbReference type="PANTHER" id="PTHR36694">
    <property type="entry name" value="PASIFLORA 1, ISOFORM A-RELATED"/>
    <property type="match status" value="1"/>
</dbReference>
<accession>A0A0N4ZUH5</accession>
<feature type="transmembrane region" description="Helical" evidence="2">
    <location>
        <begin position="173"/>
        <end position="199"/>
    </location>
</feature>
<name>A0A0N4ZUH5_PARTI</name>
<feature type="transmembrane region" description="Helical" evidence="2">
    <location>
        <begin position="53"/>
        <end position="70"/>
    </location>
</feature>
<feature type="transmembrane region" description="Helical" evidence="2">
    <location>
        <begin position="143"/>
        <end position="167"/>
    </location>
</feature>
<evidence type="ECO:0000313" key="4">
    <source>
        <dbReference type="WBParaSite" id="PTRK_0001223800.1"/>
    </source>
</evidence>
<keyword evidence="2" id="KW-0812">Transmembrane</keyword>
<keyword evidence="3" id="KW-1185">Reference proteome</keyword>
<evidence type="ECO:0000313" key="3">
    <source>
        <dbReference type="Proteomes" id="UP000038045"/>
    </source>
</evidence>
<dbReference type="PANTHER" id="PTHR36694:SF11">
    <property type="entry name" value="LP21121P-RELATED"/>
    <property type="match status" value="1"/>
</dbReference>
<proteinExistence type="predicted"/>
<protein>
    <submittedName>
        <fullName evidence="4">MARVEL domain-containing protein</fullName>
    </submittedName>
</protein>
<organism evidence="3 4">
    <name type="scientific">Parastrongyloides trichosuri</name>
    <name type="common">Possum-specific nematode worm</name>
    <dbReference type="NCBI Taxonomy" id="131310"/>
    <lineage>
        <taxon>Eukaryota</taxon>
        <taxon>Metazoa</taxon>
        <taxon>Ecdysozoa</taxon>
        <taxon>Nematoda</taxon>
        <taxon>Chromadorea</taxon>
        <taxon>Rhabditida</taxon>
        <taxon>Tylenchina</taxon>
        <taxon>Panagrolaimomorpha</taxon>
        <taxon>Strongyloidoidea</taxon>
        <taxon>Strongyloididae</taxon>
        <taxon>Parastrongyloides</taxon>
    </lineage>
</organism>
<keyword evidence="2" id="KW-1133">Transmembrane helix</keyword>
<feature type="compositionally biased region" description="Basic residues" evidence="1">
    <location>
        <begin position="351"/>
        <end position="363"/>
    </location>
</feature>
<keyword evidence="2" id="KW-0472">Membrane</keyword>
<dbReference type="WBParaSite" id="PTRK_0001223800.1">
    <property type="protein sequence ID" value="PTRK_0001223800.1"/>
    <property type="gene ID" value="PTRK_0001223800"/>
</dbReference>
<feature type="compositionally biased region" description="Polar residues" evidence="1">
    <location>
        <begin position="365"/>
        <end position="381"/>
    </location>
</feature>
<dbReference type="Proteomes" id="UP000038045">
    <property type="component" value="Unplaced"/>
</dbReference>
<feature type="region of interest" description="Disordered" evidence="1">
    <location>
        <begin position="351"/>
        <end position="381"/>
    </location>
</feature>